<dbReference type="EMBL" id="JACGXN010000001">
    <property type="protein sequence ID" value="MBA8877697.1"/>
    <property type="molecule type" value="Genomic_DNA"/>
</dbReference>
<evidence type="ECO:0000313" key="1">
    <source>
        <dbReference type="EMBL" id="MBA8877697.1"/>
    </source>
</evidence>
<protein>
    <submittedName>
        <fullName evidence="1">Uncharacterized protein</fullName>
    </submittedName>
</protein>
<dbReference type="AlphaFoldDB" id="A0A839EMJ0"/>
<gene>
    <name evidence="1" type="ORF">FHW16_001379</name>
</gene>
<dbReference type="Proteomes" id="UP000549052">
    <property type="component" value="Unassembled WGS sequence"/>
</dbReference>
<organism evidence="1 2">
    <name type="scientific">Phyllobacterium myrsinacearum</name>
    <dbReference type="NCBI Taxonomy" id="28101"/>
    <lineage>
        <taxon>Bacteria</taxon>
        <taxon>Pseudomonadati</taxon>
        <taxon>Pseudomonadota</taxon>
        <taxon>Alphaproteobacteria</taxon>
        <taxon>Hyphomicrobiales</taxon>
        <taxon>Phyllobacteriaceae</taxon>
        <taxon>Phyllobacterium</taxon>
    </lineage>
</organism>
<name>A0A839EMJ0_9HYPH</name>
<comment type="caution">
    <text evidence="1">The sequence shown here is derived from an EMBL/GenBank/DDBJ whole genome shotgun (WGS) entry which is preliminary data.</text>
</comment>
<reference evidence="1 2" key="1">
    <citation type="submission" date="2020-07" db="EMBL/GenBank/DDBJ databases">
        <title>Genomic Encyclopedia of Type Strains, Phase IV (KMG-V): Genome sequencing to study the core and pangenomes of soil and plant-associated prokaryotes.</title>
        <authorList>
            <person name="Whitman W."/>
        </authorList>
    </citation>
    <scope>NUCLEOTIDE SEQUENCE [LARGE SCALE GENOMIC DNA]</scope>
    <source>
        <strain evidence="1 2">AN3</strain>
    </source>
</reference>
<sequence>MAIPMMENDISHWHYQSAWFDKLTMRTFGGCLTVAQVMNAHFPQSIQLPHGELVEPRTLVMQGTDRYLSLASQNLWRGKR</sequence>
<evidence type="ECO:0000313" key="2">
    <source>
        <dbReference type="Proteomes" id="UP000549052"/>
    </source>
</evidence>
<proteinExistence type="predicted"/>
<keyword evidence="2" id="KW-1185">Reference proteome</keyword>
<accession>A0A839EMJ0</accession>